<proteinExistence type="inferred from homology"/>
<dbReference type="SMART" id="SM00397">
    <property type="entry name" value="t_SNARE"/>
    <property type="match status" value="1"/>
</dbReference>
<keyword evidence="3" id="KW-1185">Reference proteome</keyword>
<reference evidence="4" key="1">
    <citation type="submission" date="2025-08" db="UniProtKB">
        <authorList>
            <consortium name="RefSeq"/>
        </authorList>
    </citation>
    <scope>IDENTIFICATION</scope>
    <source>
        <tissue evidence="4">Muscle</tissue>
    </source>
</reference>
<comment type="similarity">
    <text evidence="1">Belongs to the SNAP-25 family.</text>
</comment>
<dbReference type="PANTHER" id="PTHR19305">
    <property type="entry name" value="SYNAPTOSOMAL ASSOCIATED PROTEIN"/>
    <property type="match status" value="1"/>
</dbReference>
<evidence type="ECO:0000313" key="4">
    <source>
        <dbReference type="RefSeq" id="XP_022256998.1"/>
    </source>
</evidence>
<dbReference type="PANTHER" id="PTHR19305:SF9">
    <property type="entry name" value="SYNAPTOSOMAL-ASSOCIATED PROTEIN 29"/>
    <property type="match status" value="1"/>
</dbReference>
<dbReference type="Gene3D" id="1.20.5.110">
    <property type="match status" value="1"/>
</dbReference>
<evidence type="ECO:0000259" key="2">
    <source>
        <dbReference type="PROSITE" id="PS50192"/>
    </source>
</evidence>
<dbReference type="GeneID" id="106472754"/>
<dbReference type="InterPro" id="IPR000727">
    <property type="entry name" value="T_SNARE_dom"/>
</dbReference>
<dbReference type="Proteomes" id="UP000694941">
    <property type="component" value="Unplaced"/>
</dbReference>
<evidence type="ECO:0000313" key="3">
    <source>
        <dbReference type="Proteomes" id="UP000694941"/>
    </source>
</evidence>
<accession>A0ABM1TM92</accession>
<evidence type="ECO:0000256" key="1">
    <source>
        <dbReference type="ARBA" id="ARBA00009480"/>
    </source>
</evidence>
<dbReference type="RefSeq" id="XP_022256998.1">
    <property type="nucleotide sequence ID" value="XM_022401290.1"/>
</dbReference>
<dbReference type="SUPFAM" id="SSF58038">
    <property type="entry name" value="SNARE fusion complex"/>
    <property type="match status" value="1"/>
</dbReference>
<dbReference type="CDD" id="cd15887">
    <property type="entry name" value="SNARE_SNAP29N"/>
    <property type="match status" value="1"/>
</dbReference>
<name>A0ABM1TM92_LIMPO</name>
<gene>
    <name evidence="4" type="primary">LOC106472754</name>
</gene>
<feature type="domain" description="T-SNARE coiled-coil homology" evidence="2">
    <location>
        <begin position="60"/>
        <end position="122"/>
    </location>
</feature>
<sequence length="237" mass="26590">MAHMGRPKYNPFLDDDNEDVDDFIFLAHPKQGSSGYMLEDGMRDDNNVDLKRQQLLDERRKIQERTIQSTQSSLGLIHESEQIGIATAEELDKQGEKLHNIERKVDDINSTMRISQKHLTSMKSLFGSIKNYFSGTGVQTRVDEPEDKKPSALMSKVTKIKEDGATSNSSSHPGLRVRGLDTSGFSEAVDEVQFAGATPTVRQSADTVYSIKAQEYEENFNKNLSMFAQPRTIGCTH</sequence>
<organism evidence="3 4">
    <name type="scientific">Limulus polyphemus</name>
    <name type="common">Atlantic horseshoe crab</name>
    <dbReference type="NCBI Taxonomy" id="6850"/>
    <lineage>
        <taxon>Eukaryota</taxon>
        <taxon>Metazoa</taxon>
        <taxon>Ecdysozoa</taxon>
        <taxon>Arthropoda</taxon>
        <taxon>Chelicerata</taxon>
        <taxon>Merostomata</taxon>
        <taxon>Xiphosura</taxon>
        <taxon>Limulidae</taxon>
        <taxon>Limulus</taxon>
    </lineage>
</organism>
<dbReference type="PROSITE" id="PS50192">
    <property type="entry name" value="T_SNARE"/>
    <property type="match status" value="1"/>
</dbReference>
<protein>
    <submittedName>
        <fullName evidence="4">Synaptosomal-associated protein 29-like</fullName>
    </submittedName>
</protein>
<dbReference type="Pfam" id="PF12352">
    <property type="entry name" value="V-SNARE_C"/>
    <property type="match status" value="1"/>
</dbReference>